<evidence type="ECO:0000313" key="12">
    <source>
        <dbReference type="Proteomes" id="UP000663720"/>
    </source>
</evidence>
<feature type="transmembrane region" description="Helical" evidence="9">
    <location>
        <begin position="21"/>
        <end position="42"/>
    </location>
</feature>
<keyword evidence="7 9" id="KW-0472">Membrane</keyword>
<name>A0A975GGC0_9BACT</name>
<reference evidence="11" key="1">
    <citation type="journal article" date="2021" name="Microb. Physiol.">
        <title>Proteogenomic Insights into the Physiology of Marine, Sulfate-Reducing, Filamentous Desulfonema limicola and Desulfonema magnum.</title>
        <authorList>
            <person name="Schnaars V."/>
            <person name="Wohlbrand L."/>
            <person name="Scheve S."/>
            <person name="Hinrichs C."/>
            <person name="Reinhardt R."/>
            <person name="Rabus R."/>
        </authorList>
    </citation>
    <scope>NUCLEOTIDE SEQUENCE</scope>
    <source>
        <strain evidence="11">5ac10</strain>
    </source>
</reference>
<comment type="subcellular location">
    <subcellularLocation>
        <location evidence="1">Cell inner membrane</location>
        <topology evidence="1">Multi-pass membrane protein</topology>
    </subcellularLocation>
</comment>
<gene>
    <name evidence="11" type="primary">dctQ2</name>
    <name evidence="11" type="ORF">dnl_23850</name>
</gene>
<dbReference type="EMBL" id="CP061799">
    <property type="protein sequence ID" value="QTA80098.1"/>
    <property type="molecule type" value="Genomic_DNA"/>
</dbReference>
<keyword evidence="5 9" id="KW-0812">Transmembrane</keyword>
<feature type="transmembrane region" description="Helical" evidence="9">
    <location>
        <begin position="93"/>
        <end position="117"/>
    </location>
</feature>
<protein>
    <submittedName>
        <fullName evidence="11">C4-dicarboxylate TRAP transporter small permease protein</fullName>
    </submittedName>
</protein>
<accession>A0A975GGC0</accession>
<keyword evidence="6 9" id="KW-1133">Transmembrane helix</keyword>
<evidence type="ECO:0000313" key="11">
    <source>
        <dbReference type="EMBL" id="QTA80098.1"/>
    </source>
</evidence>
<evidence type="ECO:0000256" key="9">
    <source>
        <dbReference type="SAM" id="Phobius"/>
    </source>
</evidence>
<dbReference type="InterPro" id="IPR007387">
    <property type="entry name" value="TRAP_DctQ"/>
</dbReference>
<evidence type="ECO:0000256" key="4">
    <source>
        <dbReference type="ARBA" id="ARBA00022519"/>
    </source>
</evidence>
<dbReference type="GO" id="GO:0015740">
    <property type="term" value="P:C4-dicarboxylate transport"/>
    <property type="evidence" value="ECO:0007669"/>
    <property type="project" value="TreeGrafter"/>
</dbReference>
<organism evidence="11 12">
    <name type="scientific">Desulfonema limicola</name>
    <dbReference type="NCBI Taxonomy" id="45656"/>
    <lineage>
        <taxon>Bacteria</taxon>
        <taxon>Pseudomonadati</taxon>
        <taxon>Thermodesulfobacteriota</taxon>
        <taxon>Desulfobacteria</taxon>
        <taxon>Desulfobacterales</taxon>
        <taxon>Desulfococcaceae</taxon>
        <taxon>Desulfonema</taxon>
    </lineage>
</organism>
<feature type="transmembrane region" description="Helical" evidence="9">
    <location>
        <begin position="54"/>
        <end position="72"/>
    </location>
</feature>
<dbReference type="PANTHER" id="PTHR35011:SF10">
    <property type="entry name" value="TRAP TRANSPORTER SMALL PERMEASE PROTEIN"/>
    <property type="match status" value="1"/>
</dbReference>
<keyword evidence="12" id="KW-1185">Reference proteome</keyword>
<dbReference type="PANTHER" id="PTHR35011">
    <property type="entry name" value="2,3-DIKETO-L-GULONATE TRAP TRANSPORTER SMALL PERMEASE PROTEIN YIAM"/>
    <property type="match status" value="1"/>
</dbReference>
<keyword evidence="2" id="KW-0813">Transport</keyword>
<dbReference type="InterPro" id="IPR055348">
    <property type="entry name" value="DctQ"/>
</dbReference>
<dbReference type="AlphaFoldDB" id="A0A975GGC0"/>
<feature type="transmembrane region" description="Helical" evidence="9">
    <location>
        <begin position="137"/>
        <end position="157"/>
    </location>
</feature>
<dbReference type="KEGG" id="dli:dnl_23850"/>
<dbReference type="GO" id="GO:0005886">
    <property type="term" value="C:plasma membrane"/>
    <property type="evidence" value="ECO:0007669"/>
    <property type="project" value="UniProtKB-SubCell"/>
</dbReference>
<evidence type="ECO:0000259" key="10">
    <source>
        <dbReference type="Pfam" id="PF04290"/>
    </source>
</evidence>
<dbReference type="Pfam" id="PF04290">
    <property type="entry name" value="DctQ"/>
    <property type="match status" value="1"/>
</dbReference>
<dbReference type="GO" id="GO:0022857">
    <property type="term" value="F:transmembrane transporter activity"/>
    <property type="evidence" value="ECO:0007669"/>
    <property type="project" value="TreeGrafter"/>
</dbReference>
<evidence type="ECO:0000256" key="2">
    <source>
        <dbReference type="ARBA" id="ARBA00022448"/>
    </source>
</evidence>
<feature type="domain" description="Tripartite ATP-independent periplasmic transporters DctQ component" evidence="10">
    <location>
        <begin position="30"/>
        <end position="161"/>
    </location>
</feature>
<evidence type="ECO:0000256" key="6">
    <source>
        <dbReference type="ARBA" id="ARBA00022989"/>
    </source>
</evidence>
<evidence type="ECO:0000256" key="3">
    <source>
        <dbReference type="ARBA" id="ARBA00022475"/>
    </source>
</evidence>
<comment type="similarity">
    <text evidence="8">Belongs to the TRAP transporter small permease family.</text>
</comment>
<dbReference type="Proteomes" id="UP000663720">
    <property type="component" value="Chromosome"/>
</dbReference>
<keyword evidence="4" id="KW-0997">Cell inner membrane</keyword>
<evidence type="ECO:0000256" key="1">
    <source>
        <dbReference type="ARBA" id="ARBA00004429"/>
    </source>
</evidence>
<dbReference type="RefSeq" id="WP_207691773.1">
    <property type="nucleotide sequence ID" value="NZ_CP061799.1"/>
</dbReference>
<evidence type="ECO:0000256" key="7">
    <source>
        <dbReference type="ARBA" id="ARBA00023136"/>
    </source>
</evidence>
<evidence type="ECO:0000256" key="8">
    <source>
        <dbReference type="ARBA" id="ARBA00038436"/>
    </source>
</evidence>
<evidence type="ECO:0000256" key="5">
    <source>
        <dbReference type="ARBA" id="ARBA00022692"/>
    </source>
</evidence>
<keyword evidence="3" id="KW-1003">Cell membrane</keyword>
<proteinExistence type="inferred from homology"/>
<sequence length="164" mass="18631">MKAEKNIFETFIKNISKFLMAVGAVFLMLMMFLTALDVVFRYIMNSPIAGALEIVEYMMAVLIPFSIAYCAFQRSHVAVDLIFENFPRIIQKGAEIITIFLSFLFISAITWENILYIGEVYSSKMTSAVLLIPSYPFVIPTALGCLVFSLILLLHLYQAFREAE</sequence>